<name>A0A0F6AHP9_9GAMM</name>
<dbReference type="InterPro" id="IPR050855">
    <property type="entry name" value="NDM-1-like"/>
</dbReference>
<dbReference type="GO" id="GO:0017001">
    <property type="term" value="P:antibiotic catabolic process"/>
    <property type="evidence" value="ECO:0007669"/>
    <property type="project" value="UniProtKB-ARBA"/>
</dbReference>
<dbReference type="Gene3D" id="3.60.15.10">
    <property type="entry name" value="Ribonuclease Z/Hydroxyacylglutathione hydrolase-like"/>
    <property type="match status" value="1"/>
</dbReference>
<dbReference type="SUPFAM" id="SSF56281">
    <property type="entry name" value="Metallo-hydrolase/oxidoreductase"/>
    <property type="match status" value="1"/>
</dbReference>
<comment type="caution">
    <text evidence="3">The sequence shown here is derived from an EMBL/GenBank/DDBJ whole genome shotgun (WGS) entry which is preliminary data.</text>
</comment>
<evidence type="ECO:0000256" key="1">
    <source>
        <dbReference type="ARBA" id="ARBA00005250"/>
    </source>
</evidence>
<protein>
    <recommendedName>
        <fullName evidence="2">Metallo-beta-lactamase domain-containing protein</fullName>
    </recommendedName>
</protein>
<evidence type="ECO:0000313" key="4">
    <source>
        <dbReference type="Proteomes" id="UP000033434"/>
    </source>
</evidence>
<sequence length="294" mass="34227">MDGFFMPKIYRLISSTLSTHLFLRFTNWSDVLCIYLSFANLMTQMQIHFIEGYIQQIYLVEYPDRLLLLDGCTRADVDVVCDYIRNQLSRSLSDLKLIVVTHMHPDHAGGAHILRARTGAKIATANIDGHWYSGIDGILMHWSDIFLALWVAGRKNKARKNLWYDRKLQADYYLSDKEFLPEFSQWQVLHTPGHTDRDLSLYNQTTQQLYVADLFVKVKGQCIPPYPVFYPNRYRNSLQRIKEIKPTHIILAHQGELPFNEIDFTRLEQLAPTVPVTHWRSIKAKTKKALGLNN</sequence>
<reference evidence="3 4" key="1">
    <citation type="journal article" date="2015" name="BMC Genomics">
        <title>Genome mining reveals unlocked bioactive potential of marine Gram-negative bacteria.</title>
        <authorList>
            <person name="Machado H."/>
            <person name="Sonnenschein E.C."/>
            <person name="Melchiorsen J."/>
            <person name="Gram L."/>
        </authorList>
    </citation>
    <scope>NUCLEOTIDE SEQUENCE [LARGE SCALE GENOMIC DNA]</scope>
    <source>
        <strain evidence="3 4">S4054</strain>
    </source>
</reference>
<evidence type="ECO:0000313" key="3">
    <source>
        <dbReference type="EMBL" id="KKE84904.1"/>
    </source>
</evidence>
<dbReference type="InterPro" id="IPR036866">
    <property type="entry name" value="RibonucZ/Hydroxyglut_hydro"/>
</dbReference>
<dbReference type="SMART" id="SM00849">
    <property type="entry name" value="Lactamase_B"/>
    <property type="match status" value="1"/>
</dbReference>
<dbReference type="AlphaFoldDB" id="A0A0F6AHP9"/>
<organism evidence="3 4">
    <name type="scientific">Pseudoalteromonas luteoviolacea S4054</name>
    <dbReference type="NCBI Taxonomy" id="1129367"/>
    <lineage>
        <taxon>Bacteria</taxon>
        <taxon>Pseudomonadati</taxon>
        <taxon>Pseudomonadota</taxon>
        <taxon>Gammaproteobacteria</taxon>
        <taxon>Alteromonadales</taxon>
        <taxon>Pseudoalteromonadaceae</taxon>
        <taxon>Pseudoalteromonas</taxon>
    </lineage>
</organism>
<dbReference type="EMBL" id="AUXW01000090">
    <property type="protein sequence ID" value="KKE84904.1"/>
    <property type="molecule type" value="Genomic_DNA"/>
</dbReference>
<proteinExistence type="inferred from homology"/>
<gene>
    <name evidence="3" type="ORF">N479_07340</name>
</gene>
<accession>A0A0F6AHP9</accession>
<dbReference type="Proteomes" id="UP000033434">
    <property type="component" value="Unassembled WGS sequence"/>
</dbReference>
<dbReference type="PANTHER" id="PTHR42951:SF4">
    <property type="entry name" value="ACYL-COENZYME A THIOESTERASE MBLAC2"/>
    <property type="match status" value="1"/>
</dbReference>
<comment type="similarity">
    <text evidence="1">Belongs to the metallo-beta-lactamase superfamily. Class-B beta-lactamase family.</text>
</comment>
<feature type="domain" description="Metallo-beta-lactamase" evidence="2">
    <location>
        <begin position="54"/>
        <end position="253"/>
    </location>
</feature>
<dbReference type="PANTHER" id="PTHR42951">
    <property type="entry name" value="METALLO-BETA-LACTAMASE DOMAIN-CONTAINING"/>
    <property type="match status" value="1"/>
</dbReference>
<dbReference type="Pfam" id="PF00753">
    <property type="entry name" value="Lactamase_B"/>
    <property type="match status" value="1"/>
</dbReference>
<dbReference type="PATRIC" id="fig|1129367.4.peg.1110"/>
<evidence type="ECO:0000259" key="2">
    <source>
        <dbReference type="SMART" id="SM00849"/>
    </source>
</evidence>
<dbReference type="InterPro" id="IPR001279">
    <property type="entry name" value="Metallo-B-lactamas"/>
</dbReference>